<proteinExistence type="predicted"/>
<dbReference type="RefSeq" id="WP_095445442.1">
    <property type="nucleotide sequence ID" value="NZ_CP022603.1"/>
</dbReference>
<gene>
    <name evidence="2" type="ORF">CES85_5591</name>
</gene>
<dbReference type="OrthoDB" id="8113838at2"/>
<sequence>MSTLALSRYLPDFSTHPIPDDAVEIIAAPAHPLPLAEHPKRVDAQDASAAEKAAFAEQAEVARIIAVEEEKRIAFEAGREDGHKEAEALYEAEKARLLREHEAEIEALRASFSREQAILLAGALTEALSGLERNLSAQIADVLAPLLAAKLERDAVSSFAQRISTLALEGEAPEIAGPLHLLEPLREHADLLPAGCRFTETASGELSFSFGERVLETRVVPVLEELRAAAR</sequence>
<dbReference type="EMBL" id="CP022603">
    <property type="protein sequence ID" value="ASV84795.1"/>
    <property type="molecule type" value="Genomic_DNA"/>
</dbReference>
<feature type="coiled-coil region" evidence="1">
    <location>
        <begin position="91"/>
        <end position="118"/>
    </location>
</feature>
<dbReference type="AlphaFoldDB" id="A0A248UDI8"/>
<reference evidence="2 3" key="1">
    <citation type="submission" date="2017-07" db="EMBL/GenBank/DDBJ databases">
        <title>Phylogenetic study on the rhizospheric bacterium Ochrobactrum sp. A44.</title>
        <authorList>
            <person name="Krzyzanowska D.M."/>
            <person name="Ossowicki A."/>
            <person name="Rajewska M."/>
            <person name="Maciag T."/>
            <person name="Kaczynski Z."/>
            <person name="Czerwicka M."/>
            <person name="Jafra S."/>
        </authorList>
    </citation>
    <scope>NUCLEOTIDE SEQUENCE [LARGE SCALE GENOMIC DNA]</scope>
    <source>
        <strain evidence="2 3">A44</strain>
    </source>
</reference>
<evidence type="ECO:0000313" key="3">
    <source>
        <dbReference type="Proteomes" id="UP000215256"/>
    </source>
</evidence>
<dbReference type="KEGG" id="och:CES85_5591"/>
<keyword evidence="1" id="KW-0175">Coiled coil</keyword>
<evidence type="ECO:0008006" key="4">
    <source>
        <dbReference type="Google" id="ProtNLM"/>
    </source>
</evidence>
<evidence type="ECO:0000313" key="2">
    <source>
        <dbReference type="EMBL" id="ASV84795.1"/>
    </source>
</evidence>
<dbReference type="Proteomes" id="UP000215256">
    <property type="component" value="Chromosome 2"/>
</dbReference>
<name>A0A248UDI8_9HYPH</name>
<accession>A0A248UDI8</accession>
<evidence type="ECO:0000256" key="1">
    <source>
        <dbReference type="SAM" id="Coils"/>
    </source>
</evidence>
<organism evidence="2 3">
    <name type="scientific">Ochrobactrum quorumnocens</name>
    <dbReference type="NCBI Taxonomy" id="271865"/>
    <lineage>
        <taxon>Bacteria</taxon>
        <taxon>Pseudomonadati</taxon>
        <taxon>Pseudomonadota</taxon>
        <taxon>Alphaproteobacteria</taxon>
        <taxon>Hyphomicrobiales</taxon>
        <taxon>Brucellaceae</taxon>
        <taxon>Brucella/Ochrobactrum group</taxon>
        <taxon>Ochrobactrum</taxon>
    </lineage>
</organism>
<protein>
    <recommendedName>
        <fullName evidence="4">Flagellar assembly FliH family protein</fullName>
    </recommendedName>
</protein>